<evidence type="ECO:0000256" key="1">
    <source>
        <dbReference type="SAM" id="MobiDB-lite"/>
    </source>
</evidence>
<dbReference type="GeneID" id="136086733"/>
<dbReference type="PANTHER" id="PTHR34153">
    <property type="entry name" value="SI:CH211-262H13.3-RELATED-RELATED"/>
    <property type="match status" value="1"/>
</dbReference>
<gene>
    <name evidence="4" type="primary">LOC136086733</name>
</gene>
<evidence type="ECO:0000259" key="2">
    <source>
        <dbReference type="Pfam" id="PF16064"/>
    </source>
</evidence>
<feature type="region of interest" description="Disordered" evidence="1">
    <location>
        <begin position="171"/>
        <end position="209"/>
    </location>
</feature>
<dbReference type="PANTHER" id="PTHR34153:SF2">
    <property type="entry name" value="SI:CH211-262H13.3-RELATED"/>
    <property type="match status" value="1"/>
</dbReference>
<protein>
    <submittedName>
        <fullName evidence="4">Uncharacterized protein LOC136086733 isoform X1</fullName>
    </submittedName>
</protein>
<keyword evidence="3" id="KW-1185">Reference proteome</keyword>
<feature type="region of interest" description="Disordered" evidence="1">
    <location>
        <begin position="409"/>
        <end position="439"/>
    </location>
</feature>
<dbReference type="Pfam" id="PF16064">
    <property type="entry name" value="DUF4806"/>
    <property type="match status" value="1"/>
</dbReference>
<proteinExistence type="predicted"/>
<evidence type="ECO:0000313" key="3">
    <source>
        <dbReference type="Proteomes" id="UP001652625"/>
    </source>
</evidence>
<dbReference type="InterPro" id="IPR032071">
    <property type="entry name" value="DUF4806"/>
</dbReference>
<reference evidence="4" key="1">
    <citation type="submission" date="2025-08" db="UniProtKB">
        <authorList>
            <consortium name="RefSeq"/>
        </authorList>
    </citation>
    <scope>IDENTIFICATION</scope>
</reference>
<accession>A0ABM4CTB5</accession>
<feature type="domain" description="DUF4806" evidence="2">
    <location>
        <begin position="305"/>
        <end position="383"/>
    </location>
</feature>
<dbReference type="RefSeq" id="XP_065665163.1">
    <property type="nucleotide sequence ID" value="XM_065809091.1"/>
</dbReference>
<sequence length="439" mass="49886">MFAVVEFITYGTVDIIPVEWFTSAEEDECFWPDTEAKHKVSKLVQTSANPNKNWNKYKIRTLGKAVTYQRAVEKCKVAEYSSDLQTDREEDGKRRKRKIIAPADDTNSDSDTSSKMTSKKQKKCHKLSDRQTEFLPPAPPTEFSKTISAAELSVQPHQTSQGCIAMDTRSENANERTEVGDTVSENANKQTESEESVLSQQSEHVKSSGDVLRRIVHADQTSPLLSNQTTPVGHQKNILTQKRQNIVQSAKSATTDSLILRILTSMEEMKQTQKEIQETQRIQTNMLQILLQHCNKSADKTELPDDVVFPMQSMDNFQEIEERLKNNDFANALIGYLSDLGGRDIWETTKRIMKFLMVKNLAILFNMQGTKGKRSFSTSKIFTVIYKAIKKSACTRDCNRKDVEQQVGKWLGGARDRDGGRTERDKREKQKKTNNVDAD</sequence>
<dbReference type="Proteomes" id="UP001652625">
    <property type="component" value="Chromosome 11"/>
</dbReference>
<feature type="compositionally biased region" description="Basic and acidic residues" evidence="1">
    <location>
        <begin position="414"/>
        <end position="428"/>
    </location>
</feature>
<organism evidence="3 4">
    <name type="scientific">Hydra vulgaris</name>
    <name type="common">Hydra</name>
    <name type="synonym">Hydra attenuata</name>
    <dbReference type="NCBI Taxonomy" id="6087"/>
    <lineage>
        <taxon>Eukaryota</taxon>
        <taxon>Metazoa</taxon>
        <taxon>Cnidaria</taxon>
        <taxon>Hydrozoa</taxon>
        <taxon>Hydroidolina</taxon>
        <taxon>Anthoathecata</taxon>
        <taxon>Aplanulata</taxon>
        <taxon>Hydridae</taxon>
        <taxon>Hydra</taxon>
    </lineage>
</organism>
<evidence type="ECO:0000313" key="4">
    <source>
        <dbReference type="RefSeq" id="XP_065665163.1"/>
    </source>
</evidence>
<feature type="region of interest" description="Disordered" evidence="1">
    <location>
        <begin position="83"/>
        <end position="142"/>
    </location>
</feature>
<name>A0ABM4CTB5_HYDVU</name>